<sequence length="139" mass="15569">MLLVPTPLIPHQITRILSLVMAGLVRAASNWLIPKSCPVLSNQPLTLNMVISFRYLPANQLALLLVRRNYPLFPTAGLTHPQRSVLFDEIRVLISDAVAFLTRPQNHPVELLFLSPFVWVIGQTPPLLLASRRPLLVPL</sequence>
<proteinExistence type="predicted"/>
<evidence type="ECO:0000313" key="1">
    <source>
        <dbReference type="EMBL" id="EWY94164.1"/>
    </source>
</evidence>
<dbReference type="EMBL" id="JH717842">
    <property type="protein sequence ID" value="EWY94164.1"/>
    <property type="molecule type" value="Genomic_DNA"/>
</dbReference>
<evidence type="ECO:0000313" key="2">
    <source>
        <dbReference type="Proteomes" id="UP000030753"/>
    </source>
</evidence>
<dbReference type="HOGENOM" id="CLU_1845192_0_0_1"/>
<gene>
    <name evidence="1" type="ORF">FOYG_07018</name>
</gene>
<dbReference type="Proteomes" id="UP000030753">
    <property type="component" value="Unassembled WGS sequence"/>
</dbReference>
<dbReference type="AlphaFoldDB" id="W9IMY6"/>
<organism evidence="1 2">
    <name type="scientific">Fusarium oxysporum NRRL 32931</name>
    <dbReference type="NCBI Taxonomy" id="660029"/>
    <lineage>
        <taxon>Eukaryota</taxon>
        <taxon>Fungi</taxon>
        <taxon>Dikarya</taxon>
        <taxon>Ascomycota</taxon>
        <taxon>Pezizomycotina</taxon>
        <taxon>Sordariomycetes</taxon>
        <taxon>Hypocreomycetidae</taxon>
        <taxon>Hypocreales</taxon>
        <taxon>Nectriaceae</taxon>
        <taxon>Fusarium</taxon>
        <taxon>Fusarium oxysporum species complex</taxon>
    </lineage>
</organism>
<reference evidence="1 2" key="1">
    <citation type="submission" date="2011-06" db="EMBL/GenBank/DDBJ databases">
        <title>The Genome Sequence of Fusarium oxysporum FOSC 3-a.</title>
        <authorList>
            <consortium name="The Broad Institute Genome Sequencing Platform"/>
            <person name="Ma L.-J."/>
            <person name="Gale L.R."/>
            <person name="Schwartz D.C."/>
            <person name="Zhou S."/>
            <person name="Corby-Kistler H."/>
            <person name="Young S.K."/>
            <person name="Zeng Q."/>
            <person name="Gargeya S."/>
            <person name="Fitzgerald M."/>
            <person name="Haas B."/>
            <person name="Abouelleil A."/>
            <person name="Alvarado L."/>
            <person name="Arachchi H.M."/>
            <person name="Berlin A."/>
            <person name="Brown A."/>
            <person name="Chapman S.B."/>
            <person name="Chen Z."/>
            <person name="Dunbar C."/>
            <person name="Freedman E."/>
            <person name="Gearin G."/>
            <person name="Gellesch M."/>
            <person name="Goldberg J."/>
            <person name="Griggs A."/>
            <person name="Gujja S."/>
            <person name="Heiman D."/>
            <person name="Howarth C."/>
            <person name="Larson L."/>
            <person name="Lui A."/>
            <person name="MacDonald P.J.P."/>
            <person name="Mehta T."/>
            <person name="Montmayeur A."/>
            <person name="Murphy C."/>
            <person name="Neiman D."/>
            <person name="Pearson M."/>
            <person name="Priest M."/>
            <person name="Roberts A."/>
            <person name="Saif S."/>
            <person name="Shea T."/>
            <person name="Shenoy N."/>
            <person name="Sisk P."/>
            <person name="Stolte C."/>
            <person name="Sykes S."/>
            <person name="Wortman J."/>
            <person name="Nusbaum C."/>
            <person name="Birren B."/>
        </authorList>
    </citation>
    <scope>NUCLEOTIDE SEQUENCE [LARGE SCALE GENOMIC DNA]</scope>
    <source>
        <strain evidence="2">FOSC 3-a</strain>
    </source>
</reference>
<protein>
    <submittedName>
        <fullName evidence="1">Uncharacterized protein</fullName>
    </submittedName>
</protein>
<accession>W9IMY6</accession>
<name>W9IMY6_FUSOX</name>